<gene>
    <name evidence="1" type="ORF">DPMN_187360</name>
</gene>
<evidence type="ECO:0000313" key="1">
    <source>
        <dbReference type="EMBL" id="KAH3752734.1"/>
    </source>
</evidence>
<keyword evidence="2" id="KW-1185">Reference proteome</keyword>
<dbReference type="Proteomes" id="UP000828390">
    <property type="component" value="Unassembled WGS sequence"/>
</dbReference>
<reference evidence="1" key="2">
    <citation type="submission" date="2020-11" db="EMBL/GenBank/DDBJ databases">
        <authorList>
            <person name="McCartney M.A."/>
            <person name="Auch B."/>
            <person name="Kono T."/>
            <person name="Mallez S."/>
            <person name="Becker A."/>
            <person name="Gohl D.M."/>
            <person name="Silverstein K.A.T."/>
            <person name="Koren S."/>
            <person name="Bechman K.B."/>
            <person name="Herman A."/>
            <person name="Abrahante J.E."/>
            <person name="Garbe J."/>
        </authorList>
    </citation>
    <scope>NUCLEOTIDE SEQUENCE</scope>
    <source>
        <strain evidence="1">Duluth1</strain>
        <tissue evidence="1">Whole animal</tissue>
    </source>
</reference>
<sequence>MVVVRWWIVVSLHRRKRDGGSGGGSVEDGWSGPWPDIQTGISKGWPYADNGRVPGRWYLVRSACWGNRSRVWFDGVWRLDRPYNHHSARGAERRSFLLSALP</sequence>
<proteinExistence type="predicted"/>
<protein>
    <submittedName>
        <fullName evidence="1">Uncharacterized protein</fullName>
    </submittedName>
</protein>
<dbReference type="EMBL" id="JAIWYP010000010">
    <property type="protein sequence ID" value="KAH3752734.1"/>
    <property type="molecule type" value="Genomic_DNA"/>
</dbReference>
<dbReference type="AlphaFoldDB" id="A0A9D4DRY9"/>
<accession>A0A9D4DRY9</accession>
<comment type="caution">
    <text evidence="1">The sequence shown here is derived from an EMBL/GenBank/DDBJ whole genome shotgun (WGS) entry which is preliminary data.</text>
</comment>
<organism evidence="1 2">
    <name type="scientific">Dreissena polymorpha</name>
    <name type="common">Zebra mussel</name>
    <name type="synonym">Mytilus polymorpha</name>
    <dbReference type="NCBI Taxonomy" id="45954"/>
    <lineage>
        <taxon>Eukaryota</taxon>
        <taxon>Metazoa</taxon>
        <taxon>Spiralia</taxon>
        <taxon>Lophotrochozoa</taxon>
        <taxon>Mollusca</taxon>
        <taxon>Bivalvia</taxon>
        <taxon>Autobranchia</taxon>
        <taxon>Heteroconchia</taxon>
        <taxon>Euheterodonta</taxon>
        <taxon>Imparidentia</taxon>
        <taxon>Neoheterodontei</taxon>
        <taxon>Myida</taxon>
        <taxon>Dreissenoidea</taxon>
        <taxon>Dreissenidae</taxon>
        <taxon>Dreissena</taxon>
    </lineage>
</organism>
<reference evidence="1" key="1">
    <citation type="journal article" date="2019" name="bioRxiv">
        <title>The Genome of the Zebra Mussel, Dreissena polymorpha: A Resource for Invasive Species Research.</title>
        <authorList>
            <person name="McCartney M.A."/>
            <person name="Auch B."/>
            <person name="Kono T."/>
            <person name="Mallez S."/>
            <person name="Zhang Y."/>
            <person name="Obille A."/>
            <person name="Becker A."/>
            <person name="Abrahante J.E."/>
            <person name="Garbe J."/>
            <person name="Badalamenti J.P."/>
            <person name="Herman A."/>
            <person name="Mangelson H."/>
            <person name="Liachko I."/>
            <person name="Sullivan S."/>
            <person name="Sone E.D."/>
            <person name="Koren S."/>
            <person name="Silverstein K.A.T."/>
            <person name="Beckman K.B."/>
            <person name="Gohl D.M."/>
        </authorList>
    </citation>
    <scope>NUCLEOTIDE SEQUENCE</scope>
    <source>
        <strain evidence="1">Duluth1</strain>
        <tissue evidence="1">Whole animal</tissue>
    </source>
</reference>
<evidence type="ECO:0000313" key="2">
    <source>
        <dbReference type="Proteomes" id="UP000828390"/>
    </source>
</evidence>
<name>A0A9D4DRY9_DREPO</name>